<dbReference type="GO" id="GO:0008270">
    <property type="term" value="F:zinc ion binding"/>
    <property type="evidence" value="ECO:0007669"/>
    <property type="project" value="InterPro"/>
</dbReference>
<accession>A0A8T1X342</accession>
<gene>
    <name evidence="2" type="ORF">PHYBOEH_010362</name>
</gene>
<name>A0A8T1X342_9STRA</name>
<keyword evidence="3" id="KW-1185">Reference proteome</keyword>
<dbReference type="EMBL" id="JAGDFL010000070">
    <property type="protein sequence ID" value="KAG7398848.1"/>
    <property type="molecule type" value="Genomic_DNA"/>
</dbReference>
<reference evidence="2" key="1">
    <citation type="submission" date="2021-02" db="EMBL/GenBank/DDBJ databases">
        <authorList>
            <person name="Palmer J.M."/>
        </authorList>
    </citation>
    <scope>NUCLEOTIDE SEQUENCE</scope>
    <source>
        <strain evidence="2">SCRP23</strain>
    </source>
</reference>
<feature type="region of interest" description="Disordered" evidence="1">
    <location>
        <begin position="315"/>
        <end position="353"/>
    </location>
</feature>
<feature type="compositionally biased region" description="Basic and acidic residues" evidence="1">
    <location>
        <begin position="338"/>
        <end position="353"/>
    </location>
</feature>
<sequence length="372" mass="39374">MNEEDPFADARINSQTAIVSNFGGWDDANASITNEVAGSVTTQSSNVLFQPFHSATDDGFSAWGDDSGVTNQGNATDTAFTNFAPVHNDTSFSNWSDNKTTDSKSEDFTTDFASFSDTDTREAVPFTFNNSDVTTSLKPATFSAFNTSSDGKLEQHDEFSGDVAGTTVTTTTTTTEASFSDFGAPAEESTAAATFSDFGAPAPDTDAFDGGAERRHDEFSGDIAGTTVTTMTNSVVASKGYIDDEFDEIFGEETVDVAAVSDGENGFSGISPLAEQQGVTTEEAGRYDAEFDDIFADPDAIQAKLDRVSLRTTYSASKEGFSGPDPPEEFVSKLSGVGEKHSDADIEGHEDSGVEIRIGTPASDFTFGDEEC</sequence>
<evidence type="ECO:0000313" key="2">
    <source>
        <dbReference type="EMBL" id="KAG7398848.1"/>
    </source>
</evidence>
<dbReference type="AlphaFoldDB" id="A0A8T1X342"/>
<proteinExistence type="predicted"/>
<organism evidence="2 3">
    <name type="scientific">Phytophthora boehmeriae</name>
    <dbReference type="NCBI Taxonomy" id="109152"/>
    <lineage>
        <taxon>Eukaryota</taxon>
        <taxon>Sar</taxon>
        <taxon>Stramenopiles</taxon>
        <taxon>Oomycota</taxon>
        <taxon>Peronosporomycetes</taxon>
        <taxon>Peronosporales</taxon>
        <taxon>Peronosporaceae</taxon>
        <taxon>Phytophthora</taxon>
    </lineage>
</organism>
<dbReference type="Proteomes" id="UP000693981">
    <property type="component" value="Unassembled WGS sequence"/>
</dbReference>
<dbReference type="PROSITE" id="PS00059">
    <property type="entry name" value="ADH_ZINC"/>
    <property type="match status" value="1"/>
</dbReference>
<dbReference type="GO" id="GO:0016491">
    <property type="term" value="F:oxidoreductase activity"/>
    <property type="evidence" value="ECO:0007669"/>
    <property type="project" value="InterPro"/>
</dbReference>
<evidence type="ECO:0000313" key="3">
    <source>
        <dbReference type="Proteomes" id="UP000693981"/>
    </source>
</evidence>
<evidence type="ECO:0000256" key="1">
    <source>
        <dbReference type="SAM" id="MobiDB-lite"/>
    </source>
</evidence>
<dbReference type="InterPro" id="IPR002328">
    <property type="entry name" value="ADH_Zn_CS"/>
</dbReference>
<protein>
    <submittedName>
        <fullName evidence="2">Uncharacterized protein</fullName>
    </submittedName>
</protein>
<comment type="caution">
    <text evidence="2">The sequence shown here is derived from an EMBL/GenBank/DDBJ whole genome shotgun (WGS) entry which is preliminary data.</text>
</comment>